<name>A0A1D3PY85_PLABE</name>
<dbReference type="VEuPathDB" id="PlasmoDB:PBANKA_0816800"/>
<gene>
    <name evidence="3" type="primary">GLTP</name>
    <name evidence="3" type="ORF">PBNK65E_000152600</name>
</gene>
<dbReference type="EMBL" id="LT614634">
    <property type="protein sequence ID" value="SCN24483.1"/>
    <property type="molecule type" value="Genomic_DNA"/>
</dbReference>
<dbReference type="GO" id="GO:0016020">
    <property type="term" value="C:membrane"/>
    <property type="evidence" value="ECO:0007669"/>
    <property type="project" value="TreeGrafter"/>
</dbReference>
<evidence type="ECO:0000313" key="3">
    <source>
        <dbReference type="EMBL" id="SCN24483.1"/>
    </source>
</evidence>
<dbReference type="InterPro" id="IPR036497">
    <property type="entry name" value="GLTP_sf"/>
</dbReference>
<accession>A0A1D3PY85</accession>
<evidence type="ECO:0000259" key="2">
    <source>
        <dbReference type="Pfam" id="PF08718"/>
    </source>
</evidence>
<dbReference type="Pfam" id="PF08718">
    <property type="entry name" value="GLTP"/>
    <property type="match status" value="1"/>
</dbReference>
<dbReference type="Proteomes" id="UP000220214">
    <property type="component" value="Chromosome 8"/>
</dbReference>
<organism evidence="3 4">
    <name type="scientific">Plasmodium berghei</name>
    <dbReference type="NCBI Taxonomy" id="5821"/>
    <lineage>
        <taxon>Eukaryota</taxon>
        <taxon>Sar</taxon>
        <taxon>Alveolata</taxon>
        <taxon>Apicomplexa</taxon>
        <taxon>Aconoidasida</taxon>
        <taxon>Haemosporida</taxon>
        <taxon>Plasmodiidae</taxon>
        <taxon>Plasmodium</taxon>
        <taxon>Plasmodium (Vinckeia)</taxon>
    </lineage>
</organism>
<dbReference type="AlphaFoldDB" id="A0A1D3PY85"/>
<evidence type="ECO:0000313" key="4">
    <source>
        <dbReference type="Proteomes" id="UP000220214"/>
    </source>
</evidence>
<feature type="domain" description="Glycolipid transfer protein" evidence="2">
    <location>
        <begin position="29"/>
        <end position="177"/>
    </location>
</feature>
<dbReference type="GO" id="GO:0005829">
    <property type="term" value="C:cytosol"/>
    <property type="evidence" value="ECO:0007669"/>
    <property type="project" value="TreeGrafter"/>
</dbReference>
<keyword evidence="1" id="KW-0813">Transport</keyword>
<evidence type="ECO:0000256" key="1">
    <source>
        <dbReference type="ARBA" id="ARBA00022448"/>
    </source>
</evidence>
<dbReference type="GO" id="GO:1902387">
    <property type="term" value="F:ceramide 1-phosphate binding"/>
    <property type="evidence" value="ECO:0007669"/>
    <property type="project" value="TreeGrafter"/>
</dbReference>
<proteinExistence type="predicted"/>
<dbReference type="PANTHER" id="PTHR10219:SF25">
    <property type="entry name" value="PLECKSTRIN HOMOLOGY DOMAIN-CONTAINING FAMILY A MEMBER 8"/>
    <property type="match status" value="1"/>
</dbReference>
<protein>
    <submittedName>
        <fullName evidence="3">Glycolipid transfer protein, putative</fullName>
    </submittedName>
</protein>
<reference evidence="3 4" key="1">
    <citation type="submission" date="2016-05" db="EMBL/GenBank/DDBJ databases">
        <authorList>
            <consortium name="Pathogen Informatics"/>
        </authorList>
    </citation>
    <scope>NUCLEOTIDE SEQUENCE [LARGE SCALE GENOMIC DNA]</scope>
    <source>
        <strain evidence="3 4">NK65e</strain>
    </source>
</reference>
<dbReference type="GO" id="GO:1902388">
    <property type="term" value="F:ceramide 1-phosphate transfer activity"/>
    <property type="evidence" value="ECO:0007669"/>
    <property type="project" value="TreeGrafter"/>
</dbReference>
<dbReference type="InterPro" id="IPR014830">
    <property type="entry name" value="Glycolipid_transfer_prot_dom"/>
</dbReference>
<dbReference type="SUPFAM" id="SSF110004">
    <property type="entry name" value="Glycolipid transfer protein, GLTP"/>
    <property type="match status" value="1"/>
</dbReference>
<dbReference type="PANTHER" id="PTHR10219">
    <property type="entry name" value="GLYCOLIPID TRANSFER PROTEIN-RELATED"/>
    <property type="match status" value="1"/>
</dbReference>
<sequence>MIDIMEENTIITSIHKKLLECREGDEIVVLKLCELCNTICPIYKKIFGDGFVADLLIKDLRNSTCKVQKAVEKFPEETKYVSMLYTYNLNKYESIDKLKTDVDNGIINFLWMKRTIEFIVVFLEKCYVTNYSSKLNICAMQAYDEVLKKYHGYITSNIVKLALKLSPSRDKLTERLGLGSNERAKMILHKYLLIAKSIVNDLSRTIELNNCNFMDKNSINSFNIEQK</sequence>
<dbReference type="Gene3D" id="1.10.3520.10">
    <property type="entry name" value="Glycolipid transfer protein"/>
    <property type="match status" value="1"/>
</dbReference>